<dbReference type="EMBL" id="CAFBMI010000015">
    <property type="protein sequence ID" value="CAB4894659.1"/>
    <property type="molecule type" value="Genomic_DNA"/>
</dbReference>
<evidence type="ECO:0000313" key="4">
    <source>
        <dbReference type="EMBL" id="CAB4971178.1"/>
    </source>
</evidence>
<evidence type="ECO:0000313" key="1">
    <source>
        <dbReference type="EMBL" id="CAB4695104.1"/>
    </source>
</evidence>
<protein>
    <submittedName>
        <fullName evidence="4">Unannotated protein</fullName>
    </submittedName>
</protein>
<evidence type="ECO:0000313" key="2">
    <source>
        <dbReference type="EMBL" id="CAB4798442.1"/>
    </source>
</evidence>
<dbReference type="AlphaFoldDB" id="A0A6J7LSS6"/>
<reference evidence="4" key="1">
    <citation type="submission" date="2020-05" db="EMBL/GenBank/DDBJ databases">
        <authorList>
            <person name="Chiriac C."/>
            <person name="Salcher M."/>
            <person name="Ghai R."/>
            <person name="Kavagutti S V."/>
        </authorList>
    </citation>
    <scope>NUCLEOTIDE SEQUENCE</scope>
</reference>
<dbReference type="EMBL" id="CAEZXT010000021">
    <property type="protein sequence ID" value="CAB4695104.1"/>
    <property type="molecule type" value="Genomic_DNA"/>
</dbReference>
<evidence type="ECO:0000313" key="3">
    <source>
        <dbReference type="EMBL" id="CAB4894659.1"/>
    </source>
</evidence>
<organism evidence="4">
    <name type="scientific">freshwater metagenome</name>
    <dbReference type="NCBI Taxonomy" id="449393"/>
    <lineage>
        <taxon>unclassified sequences</taxon>
        <taxon>metagenomes</taxon>
        <taxon>ecological metagenomes</taxon>
    </lineage>
</organism>
<dbReference type="EMBL" id="CAFAAR010000016">
    <property type="protein sequence ID" value="CAB4798442.1"/>
    <property type="molecule type" value="Genomic_DNA"/>
</dbReference>
<dbReference type="EMBL" id="CAFBOE010000021">
    <property type="protein sequence ID" value="CAB4971178.1"/>
    <property type="molecule type" value="Genomic_DNA"/>
</dbReference>
<sequence>MLVVRVNRSGVRVQLVQLSNIGCLGVEGPEQIANLAISAPKDEIDAYYPRSSWALLAGLPDLDFFFIGGLDPDLPALAPN</sequence>
<proteinExistence type="predicted"/>
<gene>
    <name evidence="1" type="ORF">UFOPK2589_00508</name>
    <name evidence="2" type="ORF">UFOPK3056_00342</name>
    <name evidence="3" type="ORF">UFOPK3558_00341</name>
    <name evidence="4" type="ORF">UFOPK3916_00416</name>
    <name evidence="5" type="ORF">UFOPK4372_00379</name>
</gene>
<dbReference type="EMBL" id="CAFBQZ010000016">
    <property type="protein sequence ID" value="CAB5071076.1"/>
    <property type="molecule type" value="Genomic_DNA"/>
</dbReference>
<accession>A0A6J7LSS6</accession>
<evidence type="ECO:0000313" key="5">
    <source>
        <dbReference type="EMBL" id="CAB5071076.1"/>
    </source>
</evidence>
<name>A0A6J7LSS6_9ZZZZ</name>